<keyword evidence="4" id="KW-1185">Reference proteome</keyword>
<dbReference type="Pfam" id="PF07584">
    <property type="entry name" value="BatA"/>
    <property type="match status" value="1"/>
</dbReference>
<dbReference type="Proteomes" id="UP000317238">
    <property type="component" value="Unassembled WGS sequence"/>
</dbReference>
<dbReference type="Gene3D" id="3.40.50.880">
    <property type="match status" value="1"/>
</dbReference>
<proteinExistence type="predicted"/>
<dbReference type="PANTHER" id="PTHR37464">
    <property type="entry name" value="BLL2463 PROTEIN"/>
    <property type="match status" value="1"/>
</dbReference>
<dbReference type="InterPro" id="IPR024163">
    <property type="entry name" value="Aerotolerance_reg_N"/>
</dbReference>
<organism evidence="3 4">
    <name type="scientific">Crateriforma conspicua</name>
    <dbReference type="NCBI Taxonomy" id="2527996"/>
    <lineage>
        <taxon>Bacteria</taxon>
        <taxon>Pseudomonadati</taxon>
        <taxon>Planctomycetota</taxon>
        <taxon>Planctomycetia</taxon>
        <taxon>Planctomycetales</taxon>
        <taxon>Planctomycetaceae</taxon>
        <taxon>Crateriforma</taxon>
    </lineage>
</organism>
<dbReference type="InterPro" id="IPR011933">
    <property type="entry name" value="Double_TM_dom"/>
</dbReference>
<protein>
    <recommendedName>
        <fullName evidence="2">VWFA domain-containing protein</fullName>
    </recommendedName>
</protein>
<dbReference type="Gene3D" id="3.40.50.410">
    <property type="entry name" value="von Willebrand factor, type A domain"/>
    <property type="match status" value="1"/>
</dbReference>
<reference evidence="3 4" key="1">
    <citation type="submission" date="2019-02" db="EMBL/GenBank/DDBJ databases">
        <title>Deep-cultivation of Planctomycetes and their phenomic and genomic characterization uncovers novel biology.</title>
        <authorList>
            <person name="Wiegand S."/>
            <person name="Jogler M."/>
            <person name="Boedeker C."/>
            <person name="Pinto D."/>
            <person name="Vollmers J."/>
            <person name="Rivas-Marin E."/>
            <person name="Kohn T."/>
            <person name="Peeters S.H."/>
            <person name="Heuer A."/>
            <person name="Rast P."/>
            <person name="Oberbeckmann S."/>
            <person name="Bunk B."/>
            <person name="Jeske O."/>
            <person name="Meyerdierks A."/>
            <person name="Storesund J.E."/>
            <person name="Kallscheuer N."/>
            <person name="Luecker S."/>
            <person name="Lage O.M."/>
            <person name="Pohl T."/>
            <person name="Merkel B.J."/>
            <person name="Hornburger P."/>
            <person name="Mueller R.-W."/>
            <person name="Bruemmer F."/>
            <person name="Labrenz M."/>
            <person name="Spormann A.M."/>
            <person name="Op Den Camp H."/>
            <person name="Overmann J."/>
            <person name="Amann R."/>
            <person name="Jetten M.S.M."/>
            <person name="Mascher T."/>
            <person name="Medema M.H."/>
            <person name="Devos D.P."/>
            <person name="Kaster A.-K."/>
            <person name="Ovreas L."/>
            <person name="Rohde M."/>
            <person name="Galperin M.Y."/>
            <person name="Jogler C."/>
        </authorList>
    </citation>
    <scope>NUCLEOTIDE SEQUENCE [LARGE SCALE GENOMIC DNA]</scope>
    <source>
        <strain evidence="3 4">Pan14r</strain>
    </source>
</reference>
<dbReference type="Pfam" id="PF13519">
    <property type="entry name" value="VWA_2"/>
    <property type="match status" value="1"/>
</dbReference>
<dbReference type="SUPFAM" id="SSF52317">
    <property type="entry name" value="Class I glutamine amidotransferase-like"/>
    <property type="match status" value="1"/>
</dbReference>
<name>A0A5C5Y8Y4_9PLAN</name>
<feature type="transmembrane region" description="Helical" evidence="1">
    <location>
        <begin position="6"/>
        <end position="24"/>
    </location>
</feature>
<accession>A0A5C5Y8Y4</accession>
<dbReference type="OrthoDB" id="228877at2"/>
<sequence>MSLLAPLYLIGATAIALPIILHLIRRRPKSQMTFSSLMFLRPSPPKLTKRSRLDDWPLLLIRALALLLIAIAFARPFLRSSQTTGLRDVGRNVVLMIDTSASMRRAGIPDAVRRHAQTLADQLGADDRISIIAFDSQPRTVVDFQQATAIELAARRQLILDAVDQSPPSWRHTDMAAALMEAADLVTVGLGDDDRPDQTQTLDELDDGIAVPTQVVLISDLQAGADLEALQAFAWPDNVRLDVRLVKPSGSTNASPRLLNRTDATSDLVAVADDAWRIRIANSENADHGNFRLAWGDANAFQRSESEMDIQVPPGQTRVVSMTPPKPGDATLILSGDDDDFDNTFYFVTPEVKRLTLLHVGNAQGPPQQRPGFFLSQVPLANADREVDFRDLSAADSAAIRDVLRTEASADEVTLPLVVLTAPVQSDVADDLQSYVKNGGHVVVAIGPSDDAAQWQQTLESIGDLTGVRISEATVDDYAMWSQIDFRDPLFKPMADPKFNDFSKIRFWSHRELIVDPPAEDSMWKVPCRFDDGQIAIARRTLGKGRLTILTSGWDTEDSQLALSTKFIPLVFAWFEASDTVAADQGNARIVGIPDAAGIVWEAPGIQKSDDGDATVAVNLPASESRTEPLDLAALENLGIPLGKVESATTVAMKDRQLRDVELESEQGLWRMALLIALGLIACETVYSAIRRQVESTEMV</sequence>
<dbReference type="AlphaFoldDB" id="A0A5C5Y8Y4"/>
<dbReference type="RefSeq" id="WP_146440013.1">
    <property type="nucleotide sequence ID" value="NZ_SJPL01000001.1"/>
</dbReference>
<dbReference type="EMBL" id="SJPL01000001">
    <property type="protein sequence ID" value="TWT71800.1"/>
    <property type="molecule type" value="Genomic_DNA"/>
</dbReference>
<dbReference type="InterPro" id="IPR002035">
    <property type="entry name" value="VWF_A"/>
</dbReference>
<feature type="transmembrane region" description="Helical" evidence="1">
    <location>
        <begin position="669"/>
        <end position="690"/>
    </location>
</feature>
<evidence type="ECO:0000256" key="1">
    <source>
        <dbReference type="SAM" id="Phobius"/>
    </source>
</evidence>
<feature type="domain" description="VWFA" evidence="2">
    <location>
        <begin position="92"/>
        <end position="220"/>
    </location>
</feature>
<keyword evidence="1" id="KW-0812">Transmembrane</keyword>
<keyword evidence="1" id="KW-1133">Transmembrane helix</keyword>
<dbReference type="PROSITE" id="PS50234">
    <property type="entry name" value="VWFA"/>
    <property type="match status" value="1"/>
</dbReference>
<feature type="transmembrane region" description="Helical" evidence="1">
    <location>
        <begin position="59"/>
        <end position="78"/>
    </location>
</feature>
<evidence type="ECO:0000313" key="3">
    <source>
        <dbReference type="EMBL" id="TWT71800.1"/>
    </source>
</evidence>
<dbReference type="NCBIfam" id="TIGR02226">
    <property type="entry name" value="two_anch"/>
    <property type="match status" value="1"/>
</dbReference>
<dbReference type="InterPro" id="IPR029062">
    <property type="entry name" value="Class_I_gatase-like"/>
</dbReference>
<dbReference type="SMART" id="SM00327">
    <property type="entry name" value="VWA"/>
    <property type="match status" value="1"/>
</dbReference>
<keyword evidence="1" id="KW-0472">Membrane</keyword>
<evidence type="ECO:0000259" key="2">
    <source>
        <dbReference type="PROSITE" id="PS50234"/>
    </source>
</evidence>
<dbReference type="PANTHER" id="PTHR37464:SF1">
    <property type="entry name" value="BLL2463 PROTEIN"/>
    <property type="match status" value="1"/>
</dbReference>
<gene>
    <name evidence="3" type="ORF">Pan14r_41170</name>
</gene>
<dbReference type="InterPro" id="IPR036465">
    <property type="entry name" value="vWFA_dom_sf"/>
</dbReference>
<evidence type="ECO:0000313" key="4">
    <source>
        <dbReference type="Proteomes" id="UP000317238"/>
    </source>
</evidence>
<dbReference type="SUPFAM" id="SSF53300">
    <property type="entry name" value="vWA-like"/>
    <property type="match status" value="1"/>
</dbReference>
<comment type="caution">
    <text evidence="3">The sequence shown here is derived from an EMBL/GenBank/DDBJ whole genome shotgun (WGS) entry which is preliminary data.</text>
</comment>